<dbReference type="EMBL" id="BIMW01000081">
    <property type="protein sequence ID" value="GCE93894.1"/>
    <property type="molecule type" value="Genomic_DNA"/>
</dbReference>
<evidence type="ECO:0000313" key="3">
    <source>
        <dbReference type="EMBL" id="GCE93894.1"/>
    </source>
</evidence>
<dbReference type="Proteomes" id="UP000326169">
    <property type="component" value="Unassembled WGS sequence"/>
</dbReference>
<protein>
    <submittedName>
        <fullName evidence="3">NAD-dependent epimerase/dehydratase</fullName>
    </submittedName>
</protein>
<keyword evidence="4" id="KW-1185">Reference proteome</keyword>
<accession>A0A5M3T354</accession>
<dbReference type="InterPro" id="IPR036291">
    <property type="entry name" value="NAD(P)-bd_dom_sf"/>
</dbReference>
<dbReference type="InterPro" id="IPR050177">
    <property type="entry name" value="Lipid_A_modif_metabolic_enz"/>
</dbReference>
<organism evidence="3 4">
    <name type="scientific">Limnospira platensis NIES-46</name>
    <dbReference type="NCBI Taxonomy" id="1236695"/>
    <lineage>
        <taxon>Bacteria</taxon>
        <taxon>Bacillati</taxon>
        <taxon>Cyanobacteriota</taxon>
        <taxon>Cyanophyceae</taxon>
        <taxon>Oscillatoriophycideae</taxon>
        <taxon>Oscillatoriales</taxon>
        <taxon>Sirenicapillariaceae</taxon>
        <taxon>Limnospira</taxon>
    </lineage>
</organism>
<dbReference type="SUPFAM" id="SSF51735">
    <property type="entry name" value="NAD(P)-binding Rossmann-fold domains"/>
    <property type="match status" value="1"/>
</dbReference>
<dbReference type="Pfam" id="PF01370">
    <property type="entry name" value="Epimerase"/>
    <property type="match status" value="1"/>
</dbReference>
<evidence type="ECO:0000313" key="4">
    <source>
        <dbReference type="Proteomes" id="UP000326169"/>
    </source>
</evidence>
<evidence type="ECO:0000256" key="1">
    <source>
        <dbReference type="SAM" id="Phobius"/>
    </source>
</evidence>
<dbReference type="InterPro" id="IPR001509">
    <property type="entry name" value="Epimerase_deHydtase"/>
</dbReference>
<name>A0A5M3T354_LIMPL</name>
<keyword evidence="1" id="KW-0472">Membrane</keyword>
<proteinExistence type="predicted"/>
<dbReference type="PANTHER" id="PTHR43245">
    <property type="entry name" value="BIFUNCTIONAL POLYMYXIN RESISTANCE PROTEIN ARNA"/>
    <property type="match status" value="1"/>
</dbReference>
<dbReference type="GeneID" id="301682800"/>
<evidence type="ECO:0000259" key="2">
    <source>
        <dbReference type="Pfam" id="PF01370"/>
    </source>
</evidence>
<feature type="transmembrane region" description="Helical" evidence="1">
    <location>
        <begin position="255"/>
        <end position="273"/>
    </location>
</feature>
<keyword evidence="1" id="KW-0812">Transmembrane</keyword>
<sequence length="341" mass="38363">MKLFITGASGFLGQYIVTEALRRGHQVKAVLRPQTDETKFSWFNHPNVEIVRIDLRQSSGLVESLQSVDAVIHLAASKSGDFYTQFAGTVISTENVLIAMQKAGISKLIAISTFSVYDYVKMRSHQILDEDSPIEADPLNRDEYAQTKLIQEQLYRDFERDGGQVAIIRPGMIYGRDYLWNACLGAEIGDSAWLRIGGNAIMPLTYVENCAEAIVIAADKEAAFGQTLNIIDDNLPAQNVYAQKLIETMDKVPKIYFINWFFMGLIANMAWLFNRVFLEGKARLPGILVPAKLQARFKPLRYSNQKAKKILNWQPTYSLDQAFERSSSTEYLLAVSVPKSS</sequence>
<keyword evidence="1" id="KW-1133">Transmembrane helix</keyword>
<dbReference type="PANTHER" id="PTHR43245:SF58">
    <property type="entry name" value="BLL5923 PROTEIN"/>
    <property type="match status" value="1"/>
</dbReference>
<dbReference type="RefSeq" id="WP_006620065.1">
    <property type="nucleotide sequence ID" value="NZ_BIMW01000081.1"/>
</dbReference>
<feature type="domain" description="NAD-dependent epimerase/dehydratase" evidence="2">
    <location>
        <begin position="4"/>
        <end position="230"/>
    </location>
</feature>
<comment type="caution">
    <text evidence="3">The sequence shown here is derived from an EMBL/GenBank/DDBJ whole genome shotgun (WGS) entry which is preliminary data.</text>
</comment>
<dbReference type="Gene3D" id="3.40.50.720">
    <property type="entry name" value="NAD(P)-binding Rossmann-like Domain"/>
    <property type="match status" value="1"/>
</dbReference>
<reference evidence="3 4" key="1">
    <citation type="journal article" date="2019" name="J Genomics">
        <title>The Draft Genome of a Hydrogen-producing Cyanobacterium, Arthrospira platensis NIES-46.</title>
        <authorList>
            <person name="Suzuki S."/>
            <person name="Yamaguchi H."/>
            <person name="Kawachi M."/>
        </authorList>
    </citation>
    <scope>NUCLEOTIDE SEQUENCE [LARGE SCALE GENOMIC DNA]</scope>
    <source>
        <strain evidence="3 4">NIES-46</strain>
    </source>
</reference>
<gene>
    <name evidence="3" type="ORF">NIES46_19460</name>
</gene>